<proteinExistence type="predicted"/>
<evidence type="ECO:0000313" key="4">
    <source>
        <dbReference type="Proteomes" id="UP000242188"/>
    </source>
</evidence>
<dbReference type="OrthoDB" id="2149840at2759"/>
<keyword evidence="3" id="KW-0808">Transferase</keyword>
<feature type="transmembrane region" description="Helical" evidence="1">
    <location>
        <begin position="273"/>
        <end position="294"/>
    </location>
</feature>
<feature type="transmembrane region" description="Helical" evidence="1">
    <location>
        <begin position="595"/>
        <end position="612"/>
    </location>
</feature>
<keyword evidence="1" id="KW-0472">Membrane</keyword>
<feature type="transmembrane region" description="Helical" evidence="1">
    <location>
        <begin position="371"/>
        <end position="393"/>
    </location>
</feature>
<sequence>MAAPSMKVAVLLLSVFSMVLARLEDDLLCSSTSIPPNKMDRAKLTIISKFPNDIILWTQTTECHGCKLKKTVGIESNTNCTVSLDTRWKMQYQITHDVDKAHPPQEGSCPKVTLKLDEYGIYYIYVQRNPHNSSFIKCDAALQMNMSADSSIPIYVAIGIFVGVALIWVFAINCHRRHWWNRMLLSAGAERLIDPPLNDTKEQGELIKGKQTAGSGRAVRQRLGRTRQSQTKGRHAYTSQDLGSMQNMNTNINPVDNEESRPKKERLKSLDTFRGLSIVIMIFVNYKGGGYWFFHHARWNGLTVADLVFPWFVFIMGTSMAFSYSSLLQKCVPKWKIFLKILKRSCILFVLGLIVNTAGGHSPVSLPNLRILGVLQRFALTYLITASIHLLFIRETDTYMHSNWSQARDILYYWPEWITNFLLIALHCALTFGMDVPNCPKGYLGPGGESDLGKYQNCTGGVAGYIDRMVLGDSHIYNNPTCKEIYNTKVPYDPEGILGTITSCFMCFLGLQAGKILMYFKDVKGRVVRFLIWGFVLCLIAAILCKFSKDDGWIPINKNLWSLSFVLCLAGMAFIALTVCYLMIDVWKIWNGAPFYYPGMNSIVVYIGHEVFHNAFPVQWAVSSTHTALLPLHLWGTFVWVFVAILLYCKKIFVAI</sequence>
<evidence type="ECO:0000313" key="3">
    <source>
        <dbReference type="EMBL" id="OWF52104.1"/>
    </source>
</evidence>
<organism evidence="3 4">
    <name type="scientific">Mizuhopecten yessoensis</name>
    <name type="common">Japanese scallop</name>
    <name type="synonym">Patinopecten yessoensis</name>
    <dbReference type="NCBI Taxonomy" id="6573"/>
    <lineage>
        <taxon>Eukaryota</taxon>
        <taxon>Metazoa</taxon>
        <taxon>Spiralia</taxon>
        <taxon>Lophotrochozoa</taxon>
        <taxon>Mollusca</taxon>
        <taxon>Bivalvia</taxon>
        <taxon>Autobranchia</taxon>
        <taxon>Pteriomorphia</taxon>
        <taxon>Pectinida</taxon>
        <taxon>Pectinoidea</taxon>
        <taxon>Pectinidae</taxon>
        <taxon>Mizuhopecten</taxon>
    </lineage>
</organism>
<feature type="chain" id="PRO_5013301488" evidence="2">
    <location>
        <begin position="22"/>
        <end position="656"/>
    </location>
</feature>
<protein>
    <submittedName>
        <fullName evidence="3">Heparan-alpha-glucosaminide N-acetyltransferase</fullName>
    </submittedName>
</protein>
<dbReference type="PANTHER" id="PTHR31061:SF24">
    <property type="entry name" value="LD22376P"/>
    <property type="match status" value="1"/>
</dbReference>
<dbReference type="AlphaFoldDB" id="A0A210QTQ9"/>
<feature type="transmembrane region" description="Helical" evidence="1">
    <location>
        <begin position="341"/>
        <end position="359"/>
    </location>
</feature>
<dbReference type="STRING" id="6573.A0A210QTQ9"/>
<keyword evidence="4" id="KW-1185">Reference proteome</keyword>
<feature type="transmembrane region" description="Helical" evidence="1">
    <location>
        <begin position="530"/>
        <end position="549"/>
    </location>
</feature>
<dbReference type="PANTHER" id="PTHR31061">
    <property type="entry name" value="LD22376P"/>
    <property type="match status" value="1"/>
</dbReference>
<keyword evidence="1" id="KW-1133">Transmembrane helix</keyword>
<dbReference type="EMBL" id="NEDP02001973">
    <property type="protein sequence ID" value="OWF52104.1"/>
    <property type="molecule type" value="Genomic_DNA"/>
</dbReference>
<feature type="transmembrane region" description="Helical" evidence="1">
    <location>
        <begin position="309"/>
        <end position="329"/>
    </location>
</feature>
<gene>
    <name evidence="3" type="ORF">KP79_PYT06252</name>
</gene>
<evidence type="ECO:0000256" key="2">
    <source>
        <dbReference type="SAM" id="SignalP"/>
    </source>
</evidence>
<feature type="transmembrane region" description="Helical" evidence="1">
    <location>
        <begin position="152"/>
        <end position="174"/>
    </location>
</feature>
<name>A0A210QTQ9_MIZYE</name>
<feature type="transmembrane region" description="Helical" evidence="1">
    <location>
        <begin position="561"/>
        <end position="583"/>
    </location>
</feature>
<evidence type="ECO:0000256" key="1">
    <source>
        <dbReference type="SAM" id="Phobius"/>
    </source>
</evidence>
<keyword evidence="1" id="KW-0812">Transmembrane</keyword>
<feature type="transmembrane region" description="Helical" evidence="1">
    <location>
        <begin position="632"/>
        <end position="649"/>
    </location>
</feature>
<feature type="transmembrane region" description="Helical" evidence="1">
    <location>
        <begin position="414"/>
        <end position="434"/>
    </location>
</feature>
<feature type="transmembrane region" description="Helical" evidence="1">
    <location>
        <begin position="497"/>
        <end position="518"/>
    </location>
</feature>
<dbReference type="Proteomes" id="UP000242188">
    <property type="component" value="Unassembled WGS sequence"/>
</dbReference>
<keyword evidence="2" id="KW-0732">Signal</keyword>
<reference evidence="3 4" key="1">
    <citation type="journal article" date="2017" name="Nat. Ecol. Evol.">
        <title>Scallop genome provides insights into evolution of bilaterian karyotype and development.</title>
        <authorList>
            <person name="Wang S."/>
            <person name="Zhang J."/>
            <person name="Jiao W."/>
            <person name="Li J."/>
            <person name="Xun X."/>
            <person name="Sun Y."/>
            <person name="Guo X."/>
            <person name="Huan P."/>
            <person name="Dong B."/>
            <person name="Zhang L."/>
            <person name="Hu X."/>
            <person name="Sun X."/>
            <person name="Wang J."/>
            <person name="Zhao C."/>
            <person name="Wang Y."/>
            <person name="Wang D."/>
            <person name="Huang X."/>
            <person name="Wang R."/>
            <person name="Lv J."/>
            <person name="Li Y."/>
            <person name="Zhang Z."/>
            <person name="Liu B."/>
            <person name="Lu W."/>
            <person name="Hui Y."/>
            <person name="Liang J."/>
            <person name="Zhou Z."/>
            <person name="Hou R."/>
            <person name="Li X."/>
            <person name="Liu Y."/>
            <person name="Li H."/>
            <person name="Ning X."/>
            <person name="Lin Y."/>
            <person name="Zhao L."/>
            <person name="Xing Q."/>
            <person name="Dou J."/>
            <person name="Li Y."/>
            <person name="Mao J."/>
            <person name="Guo H."/>
            <person name="Dou H."/>
            <person name="Li T."/>
            <person name="Mu C."/>
            <person name="Jiang W."/>
            <person name="Fu Q."/>
            <person name="Fu X."/>
            <person name="Miao Y."/>
            <person name="Liu J."/>
            <person name="Yu Q."/>
            <person name="Li R."/>
            <person name="Liao H."/>
            <person name="Li X."/>
            <person name="Kong Y."/>
            <person name="Jiang Z."/>
            <person name="Chourrout D."/>
            <person name="Li R."/>
            <person name="Bao Z."/>
        </authorList>
    </citation>
    <scope>NUCLEOTIDE SEQUENCE [LARGE SCALE GENOMIC DNA]</scope>
    <source>
        <strain evidence="3 4">PY_sf001</strain>
    </source>
</reference>
<comment type="caution">
    <text evidence="3">The sequence shown here is derived from an EMBL/GenBank/DDBJ whole genome shotgun (WGS) entry which is preliminary data.</text>
</comment>
<dbReference type="GO" id="GO:0016740">
    <property type="term" value="F:transferase activity"/>
    <property type="evidence" value="ECO:0007669"/>
    <property type="project" value="UniProtKB-KW"/>
</dbReference>
<accession>A0A210QTQ9</accession>
<feature type="signal peptide" evidence="2">
    <location>
        <begin position="1"/>
        <end position="21"/>
    </location>
</feature>